<comment type="caution">
    <text evidence="2">The sequence shown here is derived from an EMBL/GenBank/DDBJ whole genome shotgun (WGS) entry which is preliminary data.</text>
</comment>
<sequence>MPVVTRARSNALSSAASSPYPASAPPRPQRKPVKKPKKVEVKTKGSPAPQATRSSRKRSLDDDIRASTGRIDDEEVDAGRPLKRSKTAPAPNSKGKKVTTVAAPRNVLAAADQAEPVDDRAEAEPTEPATNQAQHHRKKETARPARTTAAAPVVPALPLAAPFGRFGISAALAQSARAMESAAHAAATPRSAPMPGAGARGGADGLADMREQYYSRFRQYAGIVSQARGDATIALVQETGSKGLYLATTFQGAGTGQKTYRLVARRSLPSPTSSGIAAAGPSGATAVQLGRTLLKDVAHSSLEGLVDHASKMLNGGASFETVKAKLVQLAHSRDQGRFSASDDSPNTSNMASSSNGLTITDSSN</sequence>
<dbReference type="EMBL" id="BQKY01000005">
    <property type="protein sequence ID" value="GJN89624.1"/>
    <property type="molecule type" value="Genomic_DNA"/>
</dbReference>
<evidence type="ECO:0000256" key="1">
    <source>
        <dbReference type="SAM" id="MobiDB-lite"/>
    </source>
</evidence>
<evidence type="ECO:0000313" key="3">
    <source>
        <dbReference type="Proteomes" id="UP001342314"/>
    </source>
</evidence>
<gene>
    <name evidence="2" type="ORF">Rhopal_002611-T1</name>
</gene>
<feature type="compositionally biased region" description="Low complexity" evidence="1">
    <location>
        <begin position="184"/>
        <end position="197"/>
    </location>
</feature>
<feature type="compositionally biased region" description="Low complexity" evidence="1">
    <location>
        <begin position="1"/>
        <end position="21"/>
    </location>
</feature>
<protein>
    <submittedName>
        <fullName evidence="2">Uncharacterized protein</fullName>
    </submittedName>
</protein>
<evidence type="ECO:0000313" key="2">
    <source>
        <dbReference type="EMBL" id="GJN89624.1"/>
    </source>
</evidence>
<proteinExistence type="predicted"/>
<feature type="region of interest" description="Disordered" evidence="1">
    <location>
        <begin position="184"/>
        <end position="203"/>
    </location>
</feature>
<name>A0AAV5GI73_9BASI</name>
<accession>A0AAV5GI73</accession>
<feature type="region of interest" description="Disordered" evidence="1">
    <location>
        <begin position="333"/>
        <end position="364"/>
    </location>
</feature>
<dbReference type="Proteomes" id="UP001342314">
    <property type="component" value="Unassembled WGS sequence"/>
</dbReference>
<feature type="compositionally biased region" description="Polar residues" evidence="1">
    <location>
        <begin position="341"/>
        <end position="364"/>
    </location>
</feature>
<dbReference type="AlphaFoldDB" id="A0AAV5GI73"/>
<feature type="compositionally biased region" description="Basic residues" evidence="1">
    <location>
        <begin position="28"/>
        <end position="37"/>
    </location>
</feature>
<keyword evidence="3" id="KW-1185">Reference proteome</keyword>
<reference evidence="2 3" key="1">
    <citation type="submission" date="2021-12" db="EMBL/GenBank/DDBJ databases">
        <title>High titer production of polyol ester of fatty acids by Rhodotorula paludigena BS15 towards product separation-free biomass refinery.</title>
        <authorList>
            <person name="Mano J."/>
            <person name="Ono H."/>
            <person name="Tanaka T."/>
            <person name="Naito K."/>
            <person name="Sushida H."/>
            <person name="Ike M."/>
            <person name="Tokuyasu K."/>
            <person name="Kitaoka M."/>
        </authorList>
    </citation>
    <scope>NUCLEOTIDE SEQUENCE [LARGE SCALE GENOMIC DNA]</scope>
    <source>
        <strain evidence="2 3">BS15</strain>
    </source>
</reference>
<organism evidence="2 3">
    <name type="scientific">Rhodotorula paludigena</name>
    <dbReference type="NCBI Taxonomy" id="86838"/>
    <lineage>
        <taxon>Eukaryota</taxon>
        <taxon>Fungi</taxon>
        <taxon>Dikarya</taxon>
        <taxon>Basidiomycota</taxon>
        <taxon>Pucciniomycotina</taxon>
        <taxon>Microbotryomycetes</taxon>
        <taxon>Sporidiobolales</taxon>
        <taxon>Sporidiobolaceae</taxon>
        <taxon>Rhodotorula</taxon>
    </lineage>
</organism>
<feature type="region of interest" description="Disordered" evidence="1">
    <location>
        <begin position="1"/>
        <end position="148"/>
    </location>
</feature>